<sequence length="151" mass="15932">KPGSSVTKEASKPAPTLSISRSITKSAAAKYIAVALDLDAPVPSMALASPVLHGIQANLGAQGEPDAGGWVKLVPDVPPIASYAPPNPPFFSASHRYIFLVWEQPEGLTNEKIKKELGLVDEVGLGARVRWDQDACEKKLGLGKALGGNYF</sequence>
<reference evidence="1" key="1">
    <citation type="journal article" date="2020" name="Stud. Mycol.">
        <title>101 Dothideomycetes genomes: a test case for predicting lifestyles and emergence of pathogens.</title>
        <authorList>
            <person name="Haridas S."/>
            <person name="Albert R."/>
            <person name="Binder M."/>
            <person name="Bloem J."/>
            <person name="Labutti K."/>
            <person name="Salamov A."/>
            <person name="Andreopoulos B."/>
            <person name="Baker S."/>
            <person name="Barry K."/>
            <person name="Bills G."/>
            <person name="Bluhm B."/>
            <person name="Cannon C."/>
            <person name="Castanera R."/>
            <person name="Culley D."/>
            <person name="Daum C."/>
            <person name="Ezra D."/>
            <person name="Gonzalez J."/>
            <person name="Henrissat B."/>
            <person name="Kuo A."/>
            <person name="Liang C."/>
            <person name="Lipzen A."/>
            <person name="Lutzoni F."/>
            <person name="Magnuson J."/>
            <person name="Mondo S."/>
            <person name="Nolan M."/>
            <person name="Ohm R."/>
            <person name="Pangilinan J."/>
            <person name="Park H.-J."/>
            <person name="Ramirez L."/>
            <person name="Alfaro M."/>
            <person name="Sun H."/>
            <person name="Tritt A."/>
            <person name="Yoshinaga Y."/>
            <person name="Zwiers L.-H."/>
            <person name="Turgeon B."/>
            <person name="Goodwin S."/>
            <person name="Spatafora J."/>
            <person name="Crous P."/>
            <person name="Grigoriev I."/>
        </authorList>
    </citation>
    <scope>NUCLEOTIDE SEQUENCE</scope>
    <source>
        <strain evidence="1">ATCC 200398</strain>
    </source>
</reference>
<gene>
    <name evidence="1" type="ORF">BDR25DRAFT_156821</name>
</gene>
<accession>A0ACB6RAP1</accession>
<feature type="non-terminal residue" evidence="1">
    <location>
        <position position="151"/>
    </location>
</feature>
<protein>
    <submittedName>
        <fullName evidence="1">Uncharacterized protein</fullName>
    </submittedName>
</protein>
<evidence type="ECO:0000313" key="2">
    <source>
        <dbReference type="Proteomes" id="UP000799755"/>
    </source>
</evidence>
<evidence type="ECO:0000313" key="1">
    <source>
        <dbReference type="EMBL" id="KAF2476353.1"/>
    </source>
</evidence>
<name>A0ACB6RAP1_9PLEO</name>
<keyword evidence="2" id="KW-1185">Reference proteome</keyword>
<proteinExistence type="predicted"/>
<dbReference type="EMBL" id="MU003494">
    <property type="protein sequence ID" value="KAF2476353.1"/>
    <property type="molecule type" value="Genomic_DNA"/>
</dbReference>
<dbReference type="Proteomes" id="UP000799755">
    <property type="component" value="Unassembled WGS sequence"/>
</dbReference>
<organism evidence="1 2">
    <name type="scientific">Lindgomyces ingoldianus</name>
    <dbReference type="NCBI Taxonomy" id="673940"/>
    <lineage>
        <taxon>Eukaryota</taxon>
        <taxon>Fungi</taxon>
        <taxon>Dikarya</taxon>
        <taxon>Ascomycota</taxon>
        <taxon>Pezizomycotina</taxon>
        <taxon>Dothideomycetes</taxon>
        <taxon>Pleosporomycetidae</taxon>
        <taxon>Pleosporales</taxon>
        <taxon>Lindgomycetaceae</taxon>
        <taxon>Lindgomyces</taxon>
    </lineage>
</organism>
<feature type="non-terminal residue" evidence="1">
    <location>
        <position position="1"/>
    </location>
</feature>
<comment type="caution">
    <text evidence="1">The sequence shown here is derived from an EMBL/GenBank/DDBJ whole genome shotgun (WGS) entry which is preliminary data.</text>
</comment>